<dbReference type="GO" id="GO:0016491">
    <property type="term" value="F:oxidoreductase activity"/>
    <property type="evidence" value="ECO:0007669"/>
    <property type="project" value="InterPro"/>
</dbReference>
<dbReference type="OrthoDB" id="9796554at2"/>
<dbReference type="SUPFAM" id="SSF52833">
    <property type="entry name" value="Thioredoxin-like"/>
    <property type="match status" value="1"/>
</dbReference>
<dbReference type="GO" id="GO:0016209">
    <property type="term" value="F:antioxidant activity"/>
    <property type="evidence" value="ECO:0007669"/>
    <property type="project" value="InterPro"/>
</dbReference>
<proteinExistence type="predicted"/>
<dbReference type="InterPro" id="IPR036249">
    <property type="entry name" value="Thioredoxin-like_sf"/>
</dbReference>
<name>F3KYM4_9GAMM</name>
<dbReference type="eggNOG" id="COG0526">
    <property type="taxonomic scope" value="Bacteria"/>
</dbReference>
<dbReference type="PANTHER" id="PTHR42852:SF18">
    <property type="entry name" value="CHROMOSOME UNDETERMINED SCAFFOLD_47, WHOLE GENOME SHOTGUN SEQUENCE"/>
    <property type="match status" value="1"/>
</dbReference>
<dbReference type="STRING" id="2518989.IMCC3088_1977"/>
<dbReference type="Gene3D" id="3.40.30.10">
    <property type="entry name" value="Glutaredoxin"/>
    <property type="match status" value="1"/>
</dbReference>
<dbReference type="PROSITE" id="PS51257">
    <property type="entry name" value="PROKAR_LIPOPROTEIN"/>
    <property type="match status" value="1"/>
</dbReference>
<accession>F3KYM4</accession>
<comment type="caution">
    <text evidence="1">The sequence shown here is derived from an EMBL/GenBank/DDBJ whole genome shotgun (WGS) entry which is preliminary data.</text>
</comment>
<reference evidence="1 2" key="1">
    <citation type="journal article" date="2011" name="J. Bacteriol.">
        <title>Genome sequence of strain IMCC3088, a proteorhodopsin-containing marine bacterium belonging to the OM60/NOR5 clade.</title>
        <authorList>
            <person name="Jang Y."/>
            <person name="Oh H.M."/>
            <person name="Kang I."/>
            <person name="Lee K."/>
            <person name="Yang S.J."/>
            <person name="Cho J.C."/>
        </authorList>
    </citation>
    <scope>NUCLEOTIDE SEQUENCE [LARGE SCALE GENOMIC DNA]</scope>
    <source>
        <strain evidence="1 2">IMCC3088</strain>
    </source>
</reference>
<dbReference type="InterPro" id="IPR013766">
    <property type="entry name" value="Thioredoxin_domain"/>
</dbReference>
<dbReference type="PANTHER" id="PTHR42852">
    <property type="entry name" value="THIOL:DISULFIDE INTERCHANGE PROTEIN DSBE"/>
    <property type="match status" value="1"/>
</dbReference>
<evidence type="ECO:0000313" key="2">
    <source>
        <dbReference type="Proteomes" id="UP000005615"/>
    </source>
</evidence>
<gene>
    <name evidence="1" type="ORF">IMCC3088_1977</name>
</gene>
<dbReference type="PROSITE" id="PS51352">
    <property type="entry name" value="THIOREDOXIN_2"/>
    <property type="match status" value="1"/>
</dbReference>
<dbReference type="EMBL" id="AEIG01000005">
    <property type="protein sequence ID" value="EGG30788.1"/>
    <property type="molecule type" value="Genomic_DNA"/>
</dbReference>
<dbReference type="Proteomes" id="UP000005615">
    <property type="component" value="Unassembled WGS sequence"/>
</dbReference>
<dbReference type="Pfam" id="PF00578">
    <property type="entry name" value="AhpC-TSA"/>
    <property type="match status" value="1"/>
</dbReference>
<dbReference type="AlphaFoldDB" id="F3KYM4"/>
<dbReference type="CDD" id="cd02966">
    <property type="entry name" value="TlpA_like_family"/>
    <property type="match status" value="1"/>
</dbReference>
<sequence>MTQLRIFVSALALCLLSACGGEDQVSIAQYKGQWVFVNYWAEWCKPCIKEIPELNQLHAAHDNVTVLGVNFDGEIGEALREQEQTLGVEFPTLPYDPSAELGIERPKALPTTVIINPAGEVIDVLIGPQTELSLLAQTN</sequence>
<dbReference type="InterPro" id="IPR050553">
    <property type="entry name" value="Thioredoxin_ResA/DsbE_sf"/>
</dbReference>
<organism evidence="1 2">
    <name type="scientific">Aequoribacter fuscus</name>
    <dbReference type="NCBI Taxonomy" id="2518989"/>
    <lineage>
        <taxon>Bacteria</taxon>
        <taxon>Pseudomonadati</taxon>
        <taxon>Pseudomonadota</taxon>
        <taxon>Gammaproteobacteria</taxon>
        <taxon>Cellvibrionales</taxon>
        <taxon>Halieaceae</taxon>
        <taxon>Aequoribacter</taxon>
    </lineage>
</organism>
<evidence type="ECO:0000313" key="1">
    <source>
        <dbReference type="EMBL" id="EGG30788.1"/>
    </source>
</evidence>
<keyword evidence="2" id="KW-1185">Reference proteome</keyword>
<protein>
    <submittedName>
        <fullName evidence="1">Thioredoxin, putative</fullName>
    </submittedName>
</protein>
<dbReference type="RefSeq" id="WP_009574491.1">
    <property type="nucleotide sequence ID" value="NZ_AEIG01000005.1"/>
</dbReference>
<dbReference type="InterPro" id="IPR000866">
    <property type="entry name" value="AhpC/TSA"/>
</dbReference>